<dbReference type="EMBL" id="BAAANY010000009">
    <property type="protein sequence ID" value="GAA1679530.1"/>
    <property type="molecule type" value="Genomic_DNA"/>
</dbReference>
<evidence type="ECO:0000313" key="2">
    <source>
        <dbReference type="Proteomes" id="UP001500618"/>
    </source>
</evidence>
<dbReference type="Proteomes" id="UP001500618">
    <property type="component" value="Unassembled WGS sequence"/>
</dbReference>
<keyword evidence="2" id="KW-1185">Reference proteome</keyword>
<gene>
    <name evidence="1" type="ORF">GCM10009765_30940</name>
</gene>
<sequence>MLLALTLTAWVVVLVLAIGAFPAISFYRATHDGTVPLVTSFLDALRRKDVAGALRIARPTTQPDLKREQFLDKGFLRTDWKVTSAVEAGDPFPQNQTVERLVRIKITAADGTSSTGSIYLVADPHPPVGQPGWRIPVPYAQVTLDSPQAFEYLTLNGKRATSVPGPTLFQVFPGSYVPQSLEPSMVTSADPPLIVATAGYSGAGVATLPMEATLTPAASHLYEQQIRTQLNICVRSSALAPQPNCPFRLNDPTTFRDGTLIGHFSALRWKINSFPALGDPVHAPDGSFIVDTTTPGEAQVDGQGVGVNNGDQYGITVPCEITARYLVMPAPPNALTVTLEQENPAPAC</sequence>
<accession>A0ABN2H076</accession>
<organism evidence="1 2">
    <name type="scientific">Fodinicola feengrottensis</name>
    <dbReference type="NCBI Taxonomy" id="435914"/>
    <lineage>
        <taxon>Bacteria</taxon>
        <taxon>Bacillati</taxon>
        <taxon>Actinomycetota</taxon>
        <taxon>Actinomycetes</taxon>
        <taxon>Mycobacteriales</taxon>
        <taxon>Fodinicola</taxon>
    </lineage>
</organism>
<name>A0ABN2H076_9ACTN</name>
<reference evidence="1 2" key="1">
    <citation type="journal article" date="2019" name="Int. J. Syst. Evol. Microbiol.">
        <title>The Global Catalogue of Microorganisms (GCM) 10K type strain sequencing project: providing services to taxonomists for standard genome sequencing and annotation.</title>
        <authorList>
            <consortium name="The Broad Institute Genomics Platform"/>
            <consortium name="The Broad Institute Genome Sequencing Center for Infectious Disease"/>
            <person name="Wu L."/>
            <person name="Ma J."/>
        </authorList>
    </citation>
    <scope>NUCLEOTIDE SEQUENCE [LARGE SCALE GENOMIC DNA]</scope>
    <source>
        <strain evidence="1 2">JCM 14718</strain>
    </source>
</reference>
<evidence type="ECO:0000313" key="1">
    <source>
        <dbReference type="EMBL" id="GAA1679530.1"/>
    </source>
</evidence>
<proteinExistence type="predicted"/>
<protein>
    <submittedName>
        <fullName evidence="1">Uncharacterized protein</fullName>
    </submittedName>
</protein>
<comment type="caution">
    <text evidence="1">The sequence shown here is derived from an EMBL/GenBank/DDBJ whole genome shotgun (WGS) entry which is preliminary data.</text>
</comment>